<feature type="chain" id="PRO_5001755422" description="Ice-binding protein C-terminal domain-containing protein" evidence="2">
    <location>
        <begin position="26"/>
        <end position="145"/>
    </location>
</feature>
<keyword evidence="1" id="KW-1133">Transmembrane helix</keyword>
<sequence>MKNLCKYFIGVCVIFVLVAGGIASADSLTVSTEEPDTTLTVVFGLRPEFNSSGGAGLPGFTTNDMTVEEPELTGGDVEEDYTPNMSFNTNELVGGEVNITSGFSASYTPDNVTPPSSGAVPEPGTLILLGLGVLGLLGLARRKKH</sequence>
<evidence type="ECO:0000313" key="4">
    <source>
        <dbReference type="EMBL" id="GAK56575.1"/>
    </source>
</evidence>
<proteinExistence type="predicted"/>
<feature type="domain" description="Ice-binding protein C-terminal" evidence="3">
    <location>
        <begin position="119"/>
        <end position="142"/>
    </location>
</feature>
<protein>
    <recommendedName>
        <fullName evidence="3">Ice-binding protein C-terminal domain-containing protein</fullName>
    </recommendedName>
</protein>
<name>A0A081BW70_VECG1</name>
<feature type="signal peptide" evidence="2">
    <location>
        <begin position="1"/>
        <end position="25"/>
    </location>
</feature>
<keyword evidence="1" id="KW-0472">Membrane</keyword>
<keyword evidence="1" id="KW-0812">Transmembrane</keyword>
<organism evidence="4">
    <name type="scientific">Vecturithrix granuli</name>
    <dbReference type="NCBI Taxonomy" id="1499967"/>
    <lineage>
        <taxon>Bacteria</taxon>
        <taxon>Candidatus Moduliflexota</taxon>
        <taxon>Candidatus Vecturitrichia</taxon>
        <taxon>Candidatus Vecturitrichales</taxon>
        <taxon>Candidatus Vecturitrichaceae</taxon>
        <taxon>Candidatus Vecturithrix</taxon>
    </lineage>
</organism>
<dbReference type="AlphaFoldDB" id="A0A081BW70"/>
<dbReference type="EMBL" id="DF820465">
    <property type="protein sequence ID" value="GAK56575.1"/>
    <property type="molecule type" value="Genomic_DNA"/>
</dbReference>
<keyword evidence="5" id="KW-1185">Reference proteome</keyword>
<keyword evidence="2" id="KW-0732">Signal</keyword>
<reference evidence="4" key="1">
    <citation type="journal article" date="2015" name="PeerJ">
        <title>First genomic representation of candidate bacterial phylum KSB3 points to enhanced environmental sensing as a trigger of wastewater bulking.</title>
        <authorList>
            <person name="Sekiguchi Y."/>
            <person name="Ohashi A."/>
            <person name="Parks D.H."/>
            <person name="Yamauchi T."/>
            <person name="Tyson G.W."/>
            <person name="Hugenholtz P."/>
        </authorList>
    </citation>
    <scope>NUCLEOTIDE SEQUENCE [LARGE SCALE GENOMIC DNA]</scope>
</reference>
<dbReference type="HOGENOM" id="CLU_1783060_0_0_0"/>
<gene>
    <name evidence="4" type="ORF">U27_03537</name>
</gene>
<feature type="transmembrane region" description="Helical" evidence="1">
    <location>
        <begin position="123"/>
        <end position="140"/>
    </location>
</feature>
<dbReference type="Pfam" id="PF07589">
    <property type="entry name" value="PEP-CTERM"/>
    <property type="match status" value="1"/>
</dbReference>
<dbReference type="Proteomes" id="UP000030661">
    <property type="component" value="Unassembled WGS sequence"/>
</dbReference>
<dbReference type="NCBIfam" id="TIGR02595">
    <property type="entry name" value="PEP_CTERM"/>
    <property type="match status" value="1"/>
</dbReference>
<evidence type="ECO:0000259" key="3">
    <source>
        <dbReference type="Pfam" id="PF07589"/>
    </source>
</evidence>
<evidence type="ECO:0000313" key="5">
    <source>
        <dbReference type="Proteomes" id="UP000030661"/>
    </source>
</evidence>
<accession>A0A081BW70</accession>
<dbReference type="InterPro" id="IPR013424">
    <property type="entry name" value="Ice-binding_C"/>
</dbReference>
<evidence type="ECO:0000256" key="1">
    <source>
        <dbReference type="SAM" id="Phobius"/>
    </source>
</evidence>
<evidence type="ECO:0000256" key="2">
    <source>
        <dbReference type="SAM" id="SignalP"/>
    </source>
</evidence>